<evidence type="ECO:0000313" key="7">
    <source>
        <dbReference type="Proteomes" id="UP001162131"/>
    </source>
</evidence>
<dbReference type="SUPFAM" id="SSF49879">
    <property type="entry name" value="SMAD/FHA domain"/>
    <property type="match status" value="1"/>
</dbReference>
<organism evidence="6 7">
    <name type="scientific">Blepharisma stoltei</name>
    <dbReference type="NCBI Taxonomy" id="1481888"/>
    <lineage>
        <taxon>Eukaryota</taxon>
        <taxon>Sar</taxon>
        <taxon>Alveolata</taxon>
        <taxon>Ciliophora</taxon>
        <taxon>Postciliodesmatophora</taxon>
        <taxon>Heterotrichea</taxon>
        <taxon>Heterotrichida</taxon>
        <taxon>Blepharismidae</taxon>
        <taxon>Blepharisma</taxon>
    </lineage>
</organism>
<dbReference type="Gene3D" id="3.30.40.10">
    <property type="entry name" value="Zinc/RING finger domain, C3HC4 (zinc finger)"/>
    <property type="match status" value="1"/>
</dbReference>
<keyword evidence="1" id="KW-0479">Metal-binding</keyword>
<proteinExistence type="predicted"/>
<dbReference type="PANTHER" id="PTHR46210">
    <property type="entry name" value="FHA DOMAIN-CONTAINING PROTEIN"/>
    <property type="match status" value="1"/>
</dbReference>
<evidence type="ECO:0000259" key="4">
    <source>
        <dbReference type="PROSITE" id="PS50006"/>
    </source>
</evidence>
<dbReference type="PANTHER" id="PTHR46210:SF1">
    <property type="entry name" value="FHA DOMAIN-CONTAINING PROTEIN"/>
    <property type="match status" value="1"/>
</dbReference>
<sequence>MDPVLLIKASTWLRETHGLFDYESKTVVKSNLKISTSTSLYRSIQSCYIWSMAGSDEFPEGSEALIDVKKTNGSFQISLLANSPYEKMWQVIKFVKNQGIKGHPLKKGDWIKLGRIRLHIKQIQLANSEEAKLSLIPNSEDPETNEMQEEKNEESMPCRICLSEITSPLDPLIAPCKCAGTMKYVHINCLKEWLKNRITARETPKAISYYWKDFSCELCKTKLPSIIQIGGQQYELIGFTHPTKPFIILEDFRSDLRHSNGVHIITLEPENYAEIGRGHECDVKLTDISVSRNHSKIKLINDQFYLEDQNSKFGTLLRMKGILNININQSIVVQVNRTVLQLEAKQPANCFSCFNRRKKSKITPRPSEVAHLTRDDNADESCVERLKRYPNPMLFIKNGHLGVDEAINSSNVIENSSNNLVQYEEQKNEGVFMCIIHNNLE</sequence>
<dbReference type="InterPro" id="IPR011016">
    <property type="entry name" value="Znf_RING-CH"/>
</dbReference>
<reference evidence="6" key="1">
    <citation type="submission" date="2021-09" db="EMBL/GenBank/DDBJ databases">
        <authorList>
            <consortium name="AG Swart"/>
            <person name="Singh M."/>
            <person name="Singh A."/>
            <person name="Seah K."/>
            <person name="Emmerich C."/>
        </authorList>
    </citation>
    <scope>NUCLEOTIDE SEQUENCE</scope>
    <source>
        <strain evidence="6">ATCC30299</strain>
    </source>
</reference>
<dbReference type="SMART" id="SM00240">
    <property type="entry name" value="FHA"/>
    <property type="match status" value="1"/>
</dbReference>
<accession>A0AAU9JWF7</accession>
<evidence type="ECO:0000256" key="1">
    <source>
        <dbReference type="ARBA" id="ARBA00022723"/>
    </source>
</evidence>
<dbReference type="PROSITE" id="PS50006">
    <property type="entry name" value="FHA_DOMAIN"/>
    <property type="match status" value="1"/>
</dbReference>
<feature type="domain" description="FHA" evidence="4">
    <location>
        <begin position="273"/>
        <end position="322"/>
    </location>
</feature>
<dbReference type="Pfam" id="PF12906">
    <property type="entry name" value="RINGv"/>
    <property type="match status" value="1"/>
</dbReference>
<dbReference type="SMART" id="SM00744">
    <property type="entry name" value="RINGv"/>
    <property type="match status" value="1"/>
</dbReference>
<dbReference type="SUPFAM" id="SSF57850">
    <property type="entry name" value="RING/U-box"/>
    <property type="match status" value="1"/>
</dbReference>
<dbReference type="Gene3D" id="2.60.200.20">
    <property type="match status" value="1"/>
</dbReference>
<dbReference type="InterPro" id="IPR013083">
    <property type="entry name" value="Znf_RING/FYVE/PHD"/>
</dbReference>
<name>A0AAU9JWF7_9CILI</name>
<evidence type="ECO:0000256" key="3">
    <source>
        <dbReference type="ARBA" id="ARBA00022833"/>
    </source>
</evidence>
<evidence type="ECO:0000313" key="6">
    <source>
        <dbReference type="EMBL" id="CAG9328886.1"/>
    </source>
</evidence>
<keyword evidence="2" id="KW-0863">Zinc-finger</keyword>
<dbReference type="AlphaFoldDB" id="A0AAU9JWF7"/>
<keyword evidence="7" id="KW-1185">Reference proteome</keyword>
<dbReference type="PROSITE" id="PS51292">
    <property type="entry name" value="ZF_RING_CH"/>
    <property type="match status" value="1"/>
</dbReference>
<dbReference type="Pfam" id="PF00498">
    <property type="entry name" value="FHA"/>
    <property type="match status" value="1"/>
</dbReference>
<dbReference type="GO" id="GO:0008270">
    <property type="term" value="F:zinc ion binding"/>
    <property type="evidence" value="ECO:0007669"/>
    <property type="project" value="UniProtKB-KW"/>
</dbReference>
<protein>
    <submittedName>
        <fullName evidence="6">Uncharacterized protein</fullName>
    </submittedName>
</protein>
<feature type="domain" description="RING-CH-type" evidence="5">
    <location>
        <begin position="150"/>
        <end position="226"/>
    </location>
</feature>
<comment type="caution">
    <text evidence="6">The sequence shown here is derived from an EMBL/GenBank/DDBJ whole genome shotgun (WGS) entry which is preliminary data.</text>
</comment>
<dbReference type="Proteomes" id="UP001162131">
    <property type="component" value="Unassembled WGS sequence"/>
</dbReference>
<evidence type="ECO:0000256" key="2">
    <source>
        <dbReference type="ARBA" id="ARBA00022771"/>
    </source>
</evidence>
<dbReference type="EMBL" id="CAJZBQ010000046">
    <property type="protein sequence ID" value="CAG9328886.1"/>
    <property type="molecule type" value="Genomic_DNA"/>
</dbReference>
<gene>
    <name evidence="6" type="ORF">BSTOLATCC_MIC46868</name>
</gene>
<dbReference type="InterPro" id="IPR008984">
    <property type="entry name" value="SMAD_FHA_dom_sf"/>
</dbReference>
<evidence type="ECO:0000259" key="5">
    <source>
        <dbReference type="PROSITE" id="PS51292"/>
    </source>
</evidence>
<keyword evidence="3" id="KW-0862">Zinc</keyword>
<dbReference type="InterPro" id="IPR000253">
    <property type="entry name" value="FHA_dom"/>
</dbReference>